<evidence type="ECO:0000256" key="3">
    <source>
        <dbReference type="ARBA" id="ARBA00012759"/>
    </source>
</evidence>
<evidence type="ECO:0000259" key="12">
    <source>
        <dbReference type="Pfam" id="PF02099"/>
    </source>
</evidence>
<keyword evidence="7" id="KW-0788">Thiol protease</keyword>
<keyword evidence="10" id="KW-0539">Nucleus</keyword>
<feature type="domain" description="Josephin" evidence="12">
    <location>
        <begin position="2"/>
        <end position="64"/>
    </location>
</feature>
<evidence type="ECO:0000256" key="10">
    <source>
        <dbReference type="ARBA" id="ARBA00023242"/>
    </source>
</evidence>
<evidence type="ECO:0000256" key="11">
    <source>
        <dbReference type="SAM" id="MobiDB-lite"/>
    </source>
</evidence>
<dbReference type="GO" id="GO:0004843">
    <property type="term" value="F:cysteine-type deubiquitinase activity"/>
    <property type="evidence" value="ECO:0007669"/>
    <property type="project" value="UniProtKB-EC"/>
</dbReference>
<feature type="region of interest" description="Disordered" evidence="11">
    <location>
        <begin position="110"/>
        <end position="131"/>
    </location>
</feature>
<keyword evidence="14" id="KW-1185">Reference proteome</keyword>
<evidence type="ECO:0000256" key="4">
    <source>
        <dbReference type="ARBA" id="ARBA00022670"/>
    </source>
</evidence>
<comment type="subcellular location">
    <subcellularLocation>
        <location evidence="2">Nucleus</location>
    </subcellularLocation>
</comment>
<evidence type="ECO:0000256" key="9">
    <source>
        <dbReference type="ARBA" id="ARBA00023163"/>
    </source>
</evidence>
<feature type="region of interest" description="Disordered" evidence="11">
    <location>
        <begin position="237"/>
        <end position="274"/>
    </location>
</feature>
<keyword evidence="5" id="KW-0833">Ubl conjugation pathway</keyword>
<dbReference type="Proteomes" id="UP001153365">
    <property type="component" value="Unassembled WGS sequence"/>
</dbReference>
<dbReference type="GO" id="GO:0016579">
    <property type="term" value="P:protein deubiquitination"/>
    <property type="evidence" value="ECO:0007669"/>
    <property type="project" value="InterPro"/>
</dbReference>
<evidence type="ECO:0000313" key="13">
    <source>
        <dbReference type="EMBL" id="CAH7686880.1"/>
    </source>
</evidence>
<sequence length="274" mass="30965">NQEAFILNHNSHWFTFCRFGKNSDQWLVCVFILAVLNSPKWIGPNFLSMTISQAEAEGYSIFTVLPTLPSKDLSAPQPGSLIECEADERTYLMMMFLSGSVSPVVESNSLGSSSLTLNRRPRDKDNEGDVECQKRRIKRVDDQRSPVDEMLYKQQLRMAIEASLETGSSRSLNHPTEPQTHQEHQLRRGKYLQSDSNTGDGIEKLFKHLRNTQGFKPLETDKEDDPDLTAAISASLLKTNSDLTNNSSSIKGSEKDLDKPSPEELRQRRLARFS</sequence>
<gene>
    <name evidence="13" type="ORF">PPACK8108_LOCUS21587</name>
</gene>
<feature type="compositionally biased region" description="Polar residues" evidence="11">
    <location>
        <begin position="166"/>
        <end position="179"/>
    </location>
</feature>
<dbReference type="PANTHER" id="PTHR14159">
    <property type="entry name" value="ATAXIN-3-RELATED"/>
    <property type="match status" value="1"/>
</dbReference>
<feature type="compositionally biased region" description="Polar residues" evidence="11">
    <location>
        <begin position="237"/>
        <end position="251"/>
    </location>
</feature>
<proteinExistence type="predicted"/>
<feature type="compositionally biased region" description="Basic and acidic residues" evidence="11">
    <location>
        <begin position="120"/>
        <end position="131"/>
    </location>
</feature>
<dbReference type="Gene3D" id="3.90.70.40">
    <property type="match status" value="1"/>
</dbReference>
<protein>
    <recommendedName>
        <fullName evidence="3">ubiquitinyl hydrolase 1</fullName>
        <ecNumber evidence="3">3.4.19.12</ecNumber>
    </recommendedName>
</protein>
<evidence type="ECO:0000256" key="7">
    <source>
        <dbReference type="ARBA" id="ARBA00022807"/>
    </source>
</evidence>
<evidence type="ECO:0000256" key="5">
    <source>
        <dbReference type="ARBA" id="ARBA00022786"/>
    </source>
</evidence>
<dbReference type="Gene3D" id="6.10.140.100">
    <property type="match status" value="1"/>
</dbReference>
<dbReference type="GO" id="GO:0006508">
    <property type="term" value="P:proteolysis"/>
    <property type="evidence" value="ECO:0007669"/>
    <property type="project" value="UniProtKB-KW"/>
</dbReference>
<keyword evidence="8" id="KW-0805">Transcription regulation</keyword>
<evidence type="ECO:0000256" key="6">
    <source>
        <dbReference type="ARBA" id="ARBA00022801"/>
    </source>
</evidence>
<dbReference type="AlphaFoldDB" id="A0AAV0BKM5"/>
<keyword evidence="6" id="KW-0378">Hydrolase</keyword>
<name>A0AAV0BKM5_PHAPC</name>
<dbReference type="EMBL" id="CALTRL010005821">
    <property type="protein sequence ID" value="CAH7686880.1"/>
    <property type="molecule type" value="Genomic_DNA"/>
</dbReference>
<dbReference type="GO" id="GO:0005634">
    <property type="term" value="C:nucleus"/>
    <property type="evidence" value="ECO:0007669"/>
    <property type="project" value="UniProtKB-SubCell"/>
</dbReference>
<accession>A0AAV0BKM5</accession>
<dbReference type="EC" id="3.4.19.12" evidence="3"/>
<evidence type="ECO:0000313" key="14">
    <source>
        <dbReference type="Proteomes" id="UP001153365"/>
    </source>
</evidence>
<dbReference type="InterPro" id="IPR006155">
    <property type="entry name" value="Josephin"/>
</dbReference>
<evidence type="ECO:0000256" key="1">
    <source>
        <dbReference type="ARBA" id="ARBA00000707"/>
    </source>
</evidence>
<feature type="non-terminal residue" evidence="13">
    <location>
        <position position="1"/>
    </location>
</feature>
<organism evidence="13 14">
    <name type="scientific">Phakopsora pachyrhizi</name>
    <name type="common">Asian soybean rust disease fungus</name>
    <dbReference type="NCBI Taxonomy" id="170000"/>
    <lineage>
        <taxon>Eukaryota</taxon>
        <taxon>Fungi</taxon>
        <taxon>Dikarya</taxon>
        <taxon>Basidiomycota</taxon>
        <taxon>Pucciniomycotina</taxon>
        <taxon>Pucciniomycetes</taxon>
        <taxon>Pucciniales</taxon>
        <taxon>Phakopsoraceae</taxon>
        <taxon>Phakopsora</taxon>
    </lineage>
</organism>
<dbReference type="InterPro" id="IPR033865">
    <property type="entry name" value="Ataxin-3"/>
</dbReference>
<comment type="caution">
    <text evidence="13">The sequence shown here is derived from an EMBL/GenBank/DDBJ whole genome shotgun (WGS) entry which is preliminary data.</text>
</comment>
<evidence type="ECO:0000256" key="8">
    <source>
        <dbReference type="ARBA" id="ARBA00023015"/>
    </source>
</evidence>
<reference evidence="13" key="1">
    <citation type="submission" date="2022-06" db="EMBL/GenBank/DDBJ databases">
        <authorList>
            <consortium name="SYNGENTA / RWTH Aachen University"/>
        </authorList>
    </citation>
    <scope>NUCLEOTIDE SEQUENCE</scope>
</reference>
<keyword evidence="4" id="KW-0645">Protease</keyword>
<comment type="catalytic activity">
    <reaction evidence="1">
        <text>Thiol-dependent hydrolysis of ester, thioester, amide, peptide and isopeptide bonds formed by the C-terminal Gly of ubiquitin (a 76-residue protein attached to proteins as an intracellular targeting signal).</text>
        <dbReference type="EC" id="3.4.19.12"/>
    </reaction>
</comment>
<keyword evidence="9" id="KW-0804">Transcription</keyword>
<feature type="compositionally biased region" description="Basic and acidic residues" evidence="11">
    <location>
        <begin position="252"/>
        <end position="267"/>
    </location>
</feature>
<dbReference type="Pfam" id="PF02099">
    <property type="entry name" value="Josephin"/>
    <property type="match status" value="1"/>
</dbReference>
<evidence type="ECO:0000256" key="2">
    <source>
        <dbReference type="ARBA" id="ARBA00004123"/>
    </source>
</evidence>
<feature type="region of interest" description="Disordered" evidence="11">
    <location>
        <begin position="166"/>
        <end position="199"/>
    </location>
</feature>
<dbReference type="PANTHER" id="PTHR14159:SF0">
    <property type="entry name" value="ATAXIN-3-RELATED"/>
    <property type="match status" value="1"/>
</dbReference>